<protein>
    <submittedName>
        <fullName evidence="1">S-adenosylhomocysteine hydrolase</fullName>
    </submittedName>
</protein>
<dbReference type="AlphaFoldDB" id="A0A432CZ71"/>
<dbReference type="OrthoDB" id="6261728at2"/>
<dbReference type="InterPro" id="IPR021077">
    <property type="entry name" value="Phage_phi-Lf_Orf112"/>
</dbReference>
<keyword evidence="2" id="KW-1185">Reference proteome</keyword>
<evidence type="ECO:0000313" key="1">
    <source>
        <dbReference type="EMBL" id="RTZ16866.1"/>
    </source>
</evidence>
<evidence type="ECO:0000313" key="2">
    <source>
        <dbReference type="Proteomes" id="UP000268973"/>
    </source>
</evidence>
<organism evidence="1 2">
    <name type="scientific">Vibrio aquaticus</name>
    <dbReference type="NCBI Taxonomy" id="2496559"/>
    <lineage>
        <taxon>Bacteria</taxon>
        <taxon>Pseudomonadati</taxon>
        <taxon>Pseudomonadota</taxon>
        <taxon>Gammaproteobacteria</taxon>
        <taxon>Vibrionales</taxon>
        <taxon>Vibrionaceae</taxon>
        <taxon>Vibrio</taxon>
    </lineage>
</organism>
<dbReference type="EMBL" id="RXZH01000002">
    <property type="protein sequence ID" value="RTZ16866.1"/>
    <property type="molecule type" value="Genomic_DNA"/>
</dbReference>
<dbReference type="Pfam" id="PF12375">
    <property type="entry name" value="DUF3653"/>
    <property type="match status" value="1"/>
</dbReference>
<accession>A0A432CZ71</accession>
<dbReference type="RefSeq" id="WP_126573887.1">
    <property type="nucleotide sequence ID" value="NZ_RXZH01000002.1"/>
</dbReference>
<proteinExistence type="predicted"/>
<comment type="caution">
    <text evidence="1">The sequence shown here is derived from an EMBL/GenBank/DDBJ whole genome shotgun (WGS) entry which is preliminary data.</text>
</comment>
<name>A0A432CZ71_9VIBR</name>
<dbReference type="GO" id="GO:0016787">
    <property type="term" value="F:hydrolase activity"/>
    <property type="evidence" value="ECO:0007669"/>
    <property type="project" value="UniProtKB-KW"/>
</dbReference>
<reference evidence="1 2" key="1">
    <citation type="submission" date="2018-12" db="EMBL/GenBank/DDBJ databases">
        <title>Vibrio sp. isolated from China Sea.</title>
        <authorList>
            <person name="Li Y."/>
        </authorList>
    </citation>
    <scope>NUCLEOTIDE SEQUENCE [LARGE SCALE GENOMIC DNA]</scope>
    <source>
        <strain evidence="1 2">BEI207</strain>
    </source>
</reference>
<keyword evidence="1" id="KW-0378">Hydrolase</keyword>
<dbReference type="Proteomes" id="UP000268973">
    <property type="component" value="Unassembled WGS sequence"/>
</dbReference>
<sequence length="142" mass="16760">MLTPNFRQLVHQEFMDLREAAAFFHVQPVTVKRWLLGSTPVNPLAEKLLNIKARGYLPLDPRWDGFCIHEQRATLLTPERREFSPKELANFVYWRDEYQQLVKLYGRIKDPNPAPPKPNLPPFRGGRRLELKPWVPTKFKKV</sequence>
<gene>
    <name evidence="1" type="ORF">EJ063_08745</name>
</gene>